<evidence type="ECO:0000313" key="2">
    <source>
        <dbReference type="EMBL" id="JAT41665.1"/>
    </source>
</evidence>
<evidence type="ECO:0000256" key="1">
    <source>
        <dbReference type="SAM" id="MobiDB-lite"/>
    </source>
</evidence>
<feature type="non-terminal residue" evidence="2">
    <location>
        <position position="1"/>
    </location>
</feature>
<protein>
    <submittedName>
        <fullName evidence="2">Alpha-1,3-mannosyl-glycoprotein 4-beta-N-acetylglucosaminyltransferase A</fullName>
    </submittedName>
</protein>
<dbReference type="AlphaFoldDB" id="A0A1D1XGX3"/>
<keyword evidence="2" id="KW-0808">Transferase</keyword>
<proteinExistence type="predicted"/>
<dbReference type="PANTHER" id="PTHR33492">
    <property type="entry name" value="OSJNBA0043A12.37 PROTEIN-RELATED"/>
    <property type="match status" value="1"/>
</dbReference>
<dbReference type="PANTHER" id="PTHR33492:SF4">
    <property type="entry name" value="OS02G0174300 PROTEIN"/>
    <property type="match status" value="1"/>
</dbReference>
<accession>A0A1D1XGX3</accession>
<sequence length="268" mass="29243">KQWPVMDGDGVEVPRPTSWRTRSQAAPEWTAQEVLTLANEVAAVEEDCRRALSSFQRWGIVAANCTAILGGPPLSAHRCRRKWDAVVADCRRIRAWEGEEGRASYWSLDAQGRRAARLPADLDREVFAAVDRSLRALQRGADAGDVESESDRGGVPPAMGDDDDDVVVVKEISGSRKAIQAKSSETAKLMQDMAHKLQVNAQHVHAILSGKLNEDDATEASPPADLSKLSSVGMEFRRRQADGLLRTLGSLISALDHFTDLAEGNMSM</sequence>
<reference evidence="2" key="1">
    <citation type="submission" date="2015-07" db="EMBL/GenBank/DDBJ databases">
        <title>Transcriptome Assembly of Anthurium amnicola.</title>
        <authorList>
            <person name="Suzuki J."/>
        </authorList>
    </citation>
    <scope>NUCLEOTIDE SEQUENCE</scope>
</reference>
<keyword evidence="2" id="KW-0328">Glycosyltransferase</keyword>
<feature type="region of interest" description="Disordered" evidence="1">
    <location>
        <begin position="139"/>
        <end position="163"/>
    </location>
</feature>
<dbReference type="EMBL" id="GDJX01026271">
    <property type="protein sequence ID" value="JAT41665.1"/>
    <property type="molecule type" value="Transcribed_RNA"/>
</dbReference>
<organism evidence="2">
    <name type="scientific">Anthurium amnicola</name>
    <dbReference type="NCBI Taxonomy" id="1678845"/>
    <lineage>
        <taxon>Eukaryota</taxon>
        <taxon>Viridiplantae</taxon>
        <taxon>Streptophyta</taxon>
        <taxon>Embryophyta</taxon>
        <taxon>Tracheophyta</taxon>
        <taxon>Spermatophyta</taxon>
        <taxon>Magnoliopsida</taxon>
        <taxon>Liliopsida</taxon>
        <taxon>Araceae</taxon>
        <taxon>Pothoideae</taxon>
        <taxon>Potheae</taxon>
        <taxon>Anthurium</taxon>
    </lineage>
</organism>
<feature type="region of interest" description="Disordered" evidence="1">
    <location>
        <begin position="1"/>
        <end position="25"/>
    </location>
</feature>
<dbReference type="GO" id="GO:0016757">
    <property type="term" value="F:glycosyltransferase activity"/>
    <property type="evidence" value="ECO:0007669"/>
    <property type="project" value="UniProtKB-KW"/>
</dbReference>
<gene>
    <name evidence="2" type="primary">mgat4a_0</name>
    <name evidence="2" type="ORF">g.109987</name>
</gene>
<name>A0A1D1XGX3_9ARAE</name>